<feature type="transmembrane region" description="Helical" evidence="9">
    <location>
        <begin position="12"/>
        <end position="31"/>
    </location>
</feature>
<keyword evidence="7 8" id="KW-0472">Membrane</keyword>
<keyword evidence="4 8" id="KW-1003">Cell membrane</keyword>
<evidence type="ECO:0000256" key="7">
    <source>
        <dbReference type="ARBA" id="ARBA00023136"/>
    </source>
</evidence>
<dbReference type="GO" id="GO:0005886">
    <property type="term" value="C:plasma membrane"/>
    <property type="evidence" value="ECO:0007669"/>
    <property type="project" value="UniProtKB-SubCell"/>
</dbReference>
<feature type="transmembrane region" description="Helical" evidence="9">
    <location>
        <begin position="43"/>
        <end position="63"/>
    </location>
</feature>
<reference evidence="10" key="1">
    <citation type="submission" date="2019-11" db="EMBL/GenBank/DDBJ databases">
        <title>Whole genome comparisons of Staphylococcus agnetis isolates from cattle and chickens.</title>
        <authorList>
            <person name="Rhoads D."/>
            <person name="Shwani A."/>
            <person name="Adkins P."/>
            <person name="Calcutt M."/>
            <person name="Middleton J."/>
        </authorList>
    </citation>
    <scope>NUCLEOTIDE SEQUENCE</scope>
    <source>
        <strain evidence="10">1387</strain>
    </source>
</reference>
<evidence type="ECO:0000256" key="9">
    <source>
        <dbReference type="SAM" id="Phobius"/>
    </source>
</evidence>
<organism evidence="10 11">
    <name type="scientific">Staphylococcus agnetis</name>
    <dbReference type="NCBI Taxonomy" id="985762"/>
    <lineage>
        <taxon>Bacteria</taxon>
        <taxon>Bacillati</taxon>
        <taxon>Bacillota</taxon>
        <taxon>Bacilli</taxon>
        <taxon>Bacillales</taxon>
        <taxon>Staphylococcaceae</taxon>
        <taxon>Staphylococcus</taxon>
    </lineage>
</organism>
<evidence type="ECO:0000256" key="1">
    <source>
        <dbReference type="ARBA" id="ARBA00004651"/>
    </source>
</evidence>
<dbReference type="EMBL" id="WMFL01000053">
    <property type="protein sequence ID" value="NJI01934.1"/>
    <property type="molecule type" value="Genomic_DNA"/>
</dbReference>
<comment type="caution">
    <text evidence="10">The sequence shown here is derived from an EMBL/GenBank/DDBJ whole genome shotgun (WGS) entry which is preliminary data.</text>
</comment>
<sequence length="182" mass="20385">MKQRQTRRMIIVGMLSAIAFVLMFLKFPLPFLPPYLTIDFSDIPALIATFLFGPVAGILVELIKNLLNFFFNMSDPVGPVANFLAGCSFLLTSYVIYKKSRTQRALILGLVVATIVMTMVLSVMNYFVLLPLYGLIMNLTDIVHNLKVIITAGIIPFNLIKGLLISIIFLLLYPRISKVLKV</sequence>
<dbReference type="InterPro" id="IPR024529">
    <property type="entry name" value="ECF_trnsprt_substrate-spec"/>
</dbReference>
<evidence type="ECO:0000313" key="10">
    <source>
        <dbReference type="EMBL" id="NJI01934.1"/>
    </source>
</evidence>
<evidence type="ECO:0000313" key="11">
    <source>
        <dbReference type="Proteomes" id="UP000646308"/>
    </source>
</evidence>
<evidence type="ECO:0000256" key="4">
    <source>
        <dbReference type="ARBA" id="ARBA00022475"/>
    </source>
</evidence>
<gene>
    <name evidence="10" type="ORF">GLV84_03545</name>
</gene>
<accession>A0A2T4MIZ8</accession>
<evidence type="ECO:0000256" key="6">
    <source>
        <dbReference type="ARBA" id="ARBA00022989"/>
    </source>
</evidence>
<dbReference type="Pfam" id="PF12822">
    <property type="entry name" value="ECF_trnsprt"/>
    <property type="match status" value="1"/>
</dbReference>
<keyword evidence="3 8" id="KW-0813">Transport</keyword>
<evidence type="ECO:0000256" key="8">
    <source>
        <dbReference type="PIRNR" id="PIRNR037778"/>
    </source>
</evidence>
<dbReference type="Gene3D" id="1.10.1760.20">
    <property type="match status" value="1"/>
</dbReference>
<dbReference type="GO" id="GO:0032217">
    <property type="term" value="F:riboflavin transmembrane transporter activity"/>
    <property type="evidence" value="ECO:0007669"/>
    <property type="project" value="UniProtKB-UniRule"/>
</dbReference>
<name>A0A2T4MIZ8_9STAP</name>
<feature type="transmembrane region" description="Helical" evidence="9">
    <location>
        <begin position="105"/>
        <end position="128"/>
    </location>
</feature>
<evidence type="ECO:0000256" key="5">
    <source>
        <dbReference type="ARBA" id="ARBA00022692"/>
    </source>
</evidence>
<feature type="transmembrane region" description="Helical" evidence="9">
    <location>
        <begin position="148"/>
        <end position="173"/>
    </location>
</feature>
<dbReference type="PANTHER" id="PTHR38438">
    <property type="entry name" value="RIBOFLAVIN TRANSPORTER RIBU"/>
    <property type="match status" value="1"/>
</dbReference>
<dbReference type="InterPro" id="IPR025720">
    <property type="entry name" value="RibU"/>
</dbReference>
<dbReference type="AlphaFoldDB" id="A0A2T4MIZ8"/>
<keyword evidence="6 9" id="KW-1133">Transmembrane helix</keyword>
<protein>
    <recommendedName>
        <fullName evidence="8">Riboflavin transporter</fullName>
    </recommendedName>
</protein>
<keyword evidence="5 9" id="KW-0812">Transmembrane</keyword>
<dbReference type="Proteomes" id="UP000646308">
    <property type="component" value="Unassembled WGS sequence"/>
</dbReference>
<comment type="function">
    <text evidence="8">Probably a riboflavin-binding protein that interacts with the energy-coupling factor (ECF) ABC-transporter complex.</text>
</comment>
<comment type="subcellular location">
    <subcellularLocation>
        <location evidence="1">Cell membrane</location>
        <topology evidence="1">Multi-pass membrane protein</topology>
    </subcellularLocation>
</comment>
<comment type="similarity">
    <text evidence="2 8">Belongs to the prokaryotic riboflavin transporter (P-RFT) (TC 2.A.87) family.</text>
</comment>
<evidence type="ECO:0000256" key="2">
    <source>
        <dbReference type="ARBA" id="ARBA00005540"/>
    </source>
</evidence>
<dbReference type="PANTHER" id="PTHR38438:SF1">
    <property type="entry name" value="RIBOFLAVIN TRANSPORTER RIBU"/>
    <property type="match status" value="1"/>
</dbReference>
<evidence type="ECO:0000256" key="3">
    <source>
        <dbReference type="ARBA" id="ARBA00022448"/>
    </source>
</evidence>
<dbReference type="RefSeq" id="WP_107368681.1">
    <property type="nucleotide sequence ID" value="NZ_CP045927.1"/>
</dbReference>
<proteinExistence type="inferred from homology"/>
<dbReference type="PIRSF" id="PIRSF037778">
    <property type="entry name" value="UCP037778_transp_RibU"/>
    <property type="match status" value="1"/>
</dbReference>
<dbReference type="GeneID" id="57691595"/>